<dbReference type="AlphaFoldDB" id="D3AWE6"/>
<dbReference type="FunCoup" id="D3AWE6">
    <property type="interactions" value="26"/>
</dbReference>
<reference evidence="4 5" key="1">
    <citation type="journal article" date="2011" name="Genome Res.">
        <title>Phylogeny-wide analysis of social amoeba genomes highlights ancient origins for complex intercellular communication.</title>
        <authorList>
            <person name="Heidel A.J."/>
            <person name="Lawal H.M."/>
            <person name="Felder M."/>
            <person name="Schilde C."/>
            <person name="Helps N.R."/>
            <person name="Tunggal B."/>
            <person name="Rivero F."/>
            <person name="John U."/>
            <person name="Schleicher M."/>
            <person name="Eichinger L."/>
            <person name="Platzer M."/>
            <person name="Noegel A.A."/>
            <person name="Schaap P."/>
            <person name="Gloeckner G."/>
        </authorList>
    </citation>
    <scope>NUCLEOTIDE SEQUENCE [LARGE SCALE GENOMIC DNA]</scope>
    <source>
        <strain evidence="5">ATCC 26659 / Pp 5 / PN500</strain>
    </source>
</reference>
<dbReference type="GO" id="GO:0034553">
    <property type="term" value="P:mitochondrial respiratory chain complex II assembly"/>
    <property type="evidence" value="ECO:0007669"/>
    <property type="project" value="TreeGrafter"/>
</dbReference>
<sequence length="95" mass="11045">MISRCFRANLLAYNAKQLQIARFYVQNNNSGNTSQQDLEESMSEEKRRLMEELEELEAQYSKEHVNEKTGEIGGPKGPEPTRFGDWERKGRTSDF</sequence>
<dbReference type="OMA" id="THWVESA"/>
<dbReference type="InterPro" id="IPR012875">
    <property type="entry name" value="SDHF4"/>
</dbReference>
<accession>D3AWE6</accession>
<comment type="caution">
    <text evidence="4">The sequence shown here is derived from an EMBL/GenBank/DDBJ whole genome shotgun (WGS) entry which is preliminary data.</text>
</comment>
<evidence type="ECO:0000313" key="4">
    <source>
        <dbReference type="EMBL" id="EFA86619.1"/>
    </source>
</evidence>
<dbReference type="PANTHER" id="PTHR28524:SF3">
    <property type="entry name" value="SUCCINATE DEHYDROGENASE ASSEMBLY FACTOR 4, MITOCHONDRIAL"/>
    <property type="match status" value="1"/>
</dbReference>
<dbReference type="RefSeq" id="XP_020438724.1">
    <property type="nucleotide sequence ID" value="XM_020571450.1"/>
</dbReference>
<dbReference type="GeneID" id="31355954"/>
<feature type="region of interest" description="Disordered" evidence="3">
    <location>
        <begin position="62"/>
        <end position="95"/>
    </location>
</feature>
<dbReference type="PANTHER" id="PTHR28524">
    <property type="entry name" value="SUCCINATE DEHYDROGENASE ASSEMBLY FACTOR 4, MITOCHONDRIAL"/>
    <property type="match status" value="1"/>
</dbReference>
<dbReference type="InParanoid" id="D3AWE6"/>
<protein>
    <recommendedName>
        <fullName evidence="2">Succinate dehydrogenase assembly factor 4, mitochondrial</fullName>
    </recommendedName>
</protein>
<dbReference type="GO" id="GO:0005739">
    <property type="term" value="C:mitochondrion"/>
    <property type="evidence" value="ECO:0007669"/>
    <property type="project" value="TreeGrafter"/>
</dbReference>
<comment type="similarity">
    <text evidence="1">Belongs to the SDHAF4 family.</text>
</comment>
<feature type="compositionally biased region" description="Basic and acidic residues" evidence="3">
    <location>
        <begin position="82"/>
        <end position="95"/>
    </location>
</feature>
<dbReference type="STRING" id="670386.D3AWE6"/>
<keyword evidence="5" id="KW-1185">Reference proteome</keyword>
<proteinExistence type="inferred from homology"/>
<evidence type="ECO:0000313" key="5">
    <source>
        <dbReference type="Proteomes" id="UP000001396"/>
    </source>
</evidence>
<evidence type="ECO:0000256" key="3">
    <source>
        <dbReference type="SAM" id="MobiDB-lite"/>
    </source>
</evidence>
<dbReference type="Proteomes" id="UP000001396">
    <property type="component" value="Unassembled WGS sequence"/>
</dbReference>
<evidence type="ECO:0000256" key="2">
    <source>
        <dbReference type="ARBA" id="ARBA00022170"/>
    </source>
</evidence>
<evidence type="ECO:0000256" key="1">
    <source>
        <dbReference type="ARBA" id="ARBA00005701"/>
    </source>
</evidence>
<dbReference type="Pfam" id="PF07896">
    <property type="entry name" value="DUF1674"/>
    <property type="match status" value="1"/>
</dbReference>
<name>D3AWE6_HETP5</name>
<organism evidence="4 5">
    <name type="scientific">Heterostelium pallidum (strain ATCC 26659 / Pp 5 / PN500)</name>
    <name type="common">Cellular slime mold</name>
    <name type="synonym">Polysphondylium pallidum</name>
    <dbReference type="NCBI Taxonomy" id="670386"/>
    <lineage>
        <taxon>Eukaryota</taxon>
        <taxon>Amoebozoa</taxon>
        <taxon>Evosea</taxon>
        <taxon>Eumycetozoa</taxon>
        <taxon>Dictyostelia</taxon>
        <taxon>Acytosteliales</taxon>
        <taxon>Acytosteliaceae</taxon>
        <taxon>Heterostelium</taxon>
    </lineage>
</organism>
<dbReference type="EMBL" id="ADBJ01000002">
    <property type="protein sequence ID" value="EFA86619.1"/>
    <property type="molecule type" value="Genomic_DNA"/>
</dbReference>
<gene>
    <name evidence="4" type="ORF">PPL_00420</name>
</gene>